<reference evidence="1" key="1">
    <citation type="submission" date="2021-06" db="EMBL/GenBank/DDBJ databases">
        <title>Comparative genomics, transcriptomics and evolutionary studies reveal genomic signatures of adaptation to plant cell wall in hemibiotrophic fungi.</title>
        <authorList>
            <consortium name="DOE Joint Genome Institute"/>
            <person name="Baroncelli R."/>
            <person name="Diaz J.F."/>
            <person name="Benocci T."/>
            <person name="Peng M."/>
            <person name="Battaglia E."/>
            <person name="Haridas S."/>
            <person name="Andreopoulos W."/>
            <person name="Labutti K."/>
            <person name="Pangilinan J."/>
            <person name="Floch G.L."/>
            <person name="Makela M.R."/>
            <person name="Henrissat B."/>
            <person name="Grigoriev I.V."/>
            <person name="Crouch J.A."/>
            <person name="De Vries R.P."/>
            <person name="Sukno S.A."/>
            <person name="Thon M.R."/>
        </authorList>
    </citation>
    <scope>NUCLEOTIDE SEQUENCE</scope>
    <source>
        <strain evidence="1">CBS 193.32</strain>
    </source>
</reference>
<sequence>MFRTLPPSELAMRLPSGCEVQPYAWAGLNICDPLEQLINGPRSFAKRSKNSKLGRLGIQLCEDFWRHVDISKGDSETIPIVCGECRDSSAARLDEEPLFEVSSGVYLAMSKHCDNCSRRRIHVPRDQSRDWKTFDSAKRAYLRSRSQLPADVVDFTTMTSYELVQ</sequence>
<dbReference type="GeneID" id="85462988"/>
<evidence type="ECO:0000313" key="1">
    <source>
        <dbReference type="EMBL" id="KAK1659004.1"/>
    </source>
</evidence>
<dbReference type="EMBL" id="JAHMHR010000066">
    <property type="protein sequence ID" value="KAK1659004.1"/>
    <property type="molecule type" value="Genomic_DNA"/>
</dbReference>
<protein>
    <submittedName>
        <fullName evidence="1">Uncharacterized protein</fullName>
    </submittedName>
</protein>
<evidence type="ECO:0000313" key="2">
    <source>
        <dbReference type="Proteomes" id="UP001224890"/>
    </source>
</evidence>
<dbReference type="Proteomes" id="UP001224890">
    <property type="component" value="Unassembled WGS sequence"/>
</dbReference>
<accession>A0AAJ0A9H0</accession>
<organism evidence="1 2">
    <name type="scientific">Colletotrichum godetiae</name>
    <dbReference type="NCBI Taxonomy" id="1209918"/>
    <lineage>
        <taxon>Eukaryota</taxon>
        <taxon>Fungi</taxon>
        <taxon>Dikarya</taxon>
        <taxon>Ascomycota</taxon>
        <taxon>Pezizomycotina</taxon>
        <taxon>Sordariomycetes</taxon>
        <taxon>Hypocreomycetidae</taxon>
        <taxon>Glomerellales</taxon>
        <taxon>Glomerellaceae</taxon>
        <taxon>Colletotrichum</taxon>
        <taxon>Colletotrichum acutatum species complex</taxon>
    </lineage>
</organism>
<dbReference type="RefSeq" id="XP_060423768.1">
    <property type="nucleotide sequence ID" value="XM_060578462.1"/>
</dbReference>
<name>A0AAJ0A9H0_9PEZI</name>
<gene>
    <name evidence="1" type="ORF">BDP55DRAFT_720231</name>
</gene>
<comment type="caution">
    <text evidence="1">The sequence shown here is derived from an EMBL/GenBank/DDBJ whole genome shotgun (WGS) entry which is preliminary data.</text>
</comment>
<dbReference type="AlphaFoldDB" id="A0AAJ0A9H0"/>
<proteinExistence type="predicted"/>
<keyword evidence="2" id="KW-1185">Reference proteome</keyword>